<name>A0A1N6FE27_9FLAO</name>
<proteinExistence type="predicted"/>
<dbReference type="OrthoDB" id="1266472at2"/>
<dbReference type="RefSeq" id="WP_074233931.1">
    <property type="nucleotide sequence ID" value="NZ_FSRK01000001.1"/>
</dbReference>
<reference evidence="2" key="1">
    <citation type="submission" date="2016-11" db="EMBL/GenBank/DDBJ databases">
        <authorList>
            <person name="Varghese N."/>
            <person name="Submissions S."/>
        </authorList>
    </citation>
    <scope>NUCLEOTIDE SEQUENCE [LARGE SCALE GENOMIC DNA]</scope>
    <source>
        <strain evidence="2">DSM 27623</strain>
    </source>
</reference>
<keyword evidence="2" id="KW-1185">Reference proteome</keyword>
<dbReference type="EMBL" id="FSRK01000001">
    <property type="protein sequence ID" value="SIN93509.1"/>
    <property type="molecule type" value="Genomic_DNA"/>
</dbReference>
<evidence type="ECO:0000313" key="2">
    <source>
        <dbReference type="Proteomes" id="UP000185207"/>
    </source>
</evidence>
<evidence type="ECO:0000313" key="1">
    <source>
        <dbReference type="EMBL" id="SIN93509.1"/>
    </source>
</evidence>
<gene>
    <name evidence="1" type="ORF">SAMN05444409_1219</name>
</gene>
<dbReference type="Proteomes" id="UP000185207">
    <property type="component" value="Unassembled WGS sequence"/>
</dbReference>
<evidence type="ECO:0008006" key="3">
    <source>
        <dbReference type="Google" id="ProtNLM"/>
    </source>
</evidence>
<protein>
    <recommendedName>
        <fullName evidence="3">Prevent-host-death protein</fullName>
    </recommendedName>
</protein>
<dbReference type="AlphaFoldDB" id="A0A1N6FE27"/>
<organism evidence="1 2">
    <name type="scientific">Epilithonimonas zeae</name>
    <dbReference type="NCBI Taxonomy" id="1416779"/>
    <lineage>
        <taxon>Bacteria</taxon>
        <taxon>Pseudomonadati</taxon>
        <taxon>Bacteroidota</taxon>
        <taxon>Flavobacteriia</taxon>
        <taxon>Flavobacteriales</taxon>
        <taxon>Weeksellaceae</taxon>
        <taxon>Chryseobacterium group</taxon>
        <taxon>Epilithonimonas</taxon>
    </lineage>
</organism>
<accession>A0A1N6FE27</accession>
<sequence>MKFTLEITKPESGSNLGFKTIYFNAFKINIIERYSGKTTSKFYHIVIKLRTIEDEIINTKDGAGRIKLKESDYQAYGQLARALTSYEYRNKLVDRKKIDDDFINFILSRMVGHYQL</sequence>